<dbReference type="PANTHER" id="PTHR10039:SF5">
    <property type="entry name" value="NACHT DOMAIN-CONTAINING PROTEIN"/>
    <property type="match status" value="1"/>
</dbReference>
<evidence type="ECO:0000313" key="5">
    <source>
        <dbReference type="Proteomes" id="UP000800036"/>
    </source>
</evidence>
<evidence type="ECO:0000259" key="3">
    <source>
        <dbReference type="Pfam" id="PF25053"/>
    </source>
</evidence>
<feature type="domain" description="DUF7791" evidence="3">
    <location>
        <begin position="277"/>
        <end position="357"/>
    </location>
</feature>
<dbReference type="Pfam" id="PF25053">
    <property type="entry name" value="DUF7791"/>
    <property type="match status" value="1"/>
</dbReference>
<dbReference type="EMBL" id="ML976699">
    <property type="protein sequence ID" value="KAF1970693.1"/>
    <property type="molecule type" value="Genomic_DNA"/>
</dbReference>
<protein>
    <recommendedName>
        <fullName evidence="6">NACHT domain-containing protein</fullName>
    </recommendedName>
</protein>
<gene>
    <name evidence="4" type="ORF">BU23DRAFT_582000</name>
</gene>
<name>A0A6A5UZU7_9PLEO</name>
<keyword evidence="1" id="KW-0677">Repeat</keyword>
<keyword evidence="5" id="KW-1185">Reference proteome</keyword>
<dbReference type="PANTHER" id="PTHR10039">
    <property type="entry name" value="AMELOGENIN"/>
    <property type="match status" value="1"/>
</dbReference>
<dbReference type="Pfam" id="PF24883">
    <property type="entry name" value="NPHP3_N"/>
    <property type="match status" value="1"/>
</dbReference>
<accession>A0A6A5UZU7</accession>
<proteinExistence type="predicted"/>
<dbReference type="SUPFAM" id="SSF52540">
    <property type="entry name" value="P-loop containing nucleoside triphosphate hydrolases"/>
    <property type="match status" value="1"/>
</dbReference>
<dbReference type="OrthoDB" id="443402at2759"/>
<reference evidence="4" key="1">
    <citation type="journal article" date="2020" name="Stud. Mycol.">
        <title>101 Dothideomycetes genomes: a test case for predicting lifestyles and emergence of pathogens.</title>
        <authorList>
            <person name="Haridas S."/>
            <person name="Albert R."/>
            <person name="Binder M."/>
            <person name="Bloem J."/>
            <person name="Labutti K."/>
            <person name="Salamov A."/>
            <person name="Andreopoulos B."/>
            <person name="Baker S."/>
            <person name="Barry K."/>
            <person name="Bills G."/>
            <person name="Bluhm B."/>
            <person name="Cannon C."/>
            <person name="Castanera R."/>
            <person name="Culley D."/>
            <person name="Daum C."/>
            <person name="Ezra D."/>
            <person name="Gonzalez J."/>
            <person name="Henrissat B."/>
            <person name="Kuo A."/>
            <person name="Liang C."/>
            <person name="Lipzen A."/>
            <person name="Lutzoni F."/>
            <person name="Magnuson J."/>
            <person name="Mondo S."/>
            <person name="Nolan M."/>
            <person name="Ohm R."/>
            <person name="Pangilinan J."/>
            <person name="Park H.-J."/>
            <person name="Ramirez L."/>
            <person name="Alfaro M."/>
            <person name="Sun H."/>
            <person name="Tritt A."/>
            <person name="Yoshinaga Y."/>
            <person name="Zwiers L.-H."/>
            <person name="Turgeon B."/>
            <person name="Goodwin S."/>
            <person name="Spatafora J."/>
            <person name="Crous P."/>
            <person name="Grigoriev I."/>
        </authorList>
    </citation>
    <scope>NUCLEOTIDE SEQUENCE</scope>
    <source>
        <strain evidence="4">CBS 107.79</strain>
    </source>
</reference>
<dbReference type="InterPro" id="IPR027417">
    <property type="entry name" value="P-loop_NTPase"/>
</dbReference>
<dbReference type="InterPro" id="IPR056884">
    <property type="entry name" value="NPHP3-like_N"/>
</dbReference>
<dbReference type="InterPro" id="IPR056693">
    <property type="entry name" value="DUF7791"/>
</dbReference>
<dbReference type="Proteomes" id="UP000800036">
    <property type="component" value="Unassembled WGS sequence"/>
</dbReference>
<feature type="domain" description="Nephrocystin 3-like N-terminal" evidence="2">
    <location>
        <begin position="26"/>
        <end position="148"/>
    </location>
</feature>
<evidence type="ECO:0000256" key="1">
    <source>
        <dbReference type="ARBA" id="ARBA00022737"/>
    </source>
</evidence>
<evidence type="ECO:0000259" key="2">
    <source>
        <dbReference type="Pfam" id="PF24883"/>
    </source>
</evidence>
<organism evidence="4 5">
    <name type="scientific">Bimuria novae-zelandiae CBS 107.79</name>
    <dbReference type="NCBI Taxonomy" id="1447943"/>
    <lineage>
        <taxon>Eukaryota</taxon>
        <taxon>Fungi</taxon>
        <taxon>Dikarya</taxon>
        <taxon>Ascomycota</taxon>
        <taxon>Pezizomycotina</taxon>
        <taxon>Dothideomycetes</taxon>
        <taxon>Pleosporomycetidae</taxon>
        <taxon>Pleosporales</taxon>
        <taxon>Massarineae</taxon>
        <taxon>Didymosphaeriaceae</taxon>
        <taxon>Bimuria</taxon>
    </lineage>
</organism>
<dbReference type="AlphaFoldDB" id="A0A6A5UZU7"/>
<evidence type="ECO:0008006" key="6">
    <source>
        <dbReference type="Google" id="ProtNLM"/>
    </source>
</evidence>
<sequence>MKFISDHPTTKEMLREWTGCHRLVTAKFFFWNSSTRLQKSRKGLLRSLLFEILRKCPDMIRYVANENRSASLARAARPQDEDDVWSMDELSQAYSSLMEHCHNTGVKFCFFIDRLDEFEEDRQTHSDLIKTLQMLVSSNKIKLCVSSRPWVMFSDAFGENPEQLLKVEDLTKDDIRRYVTDKFNENSQFRIMSRTSTIYNEFIEEITHQAHGVFLWVFLVVRDLLEGFSHSDTVKILQKRLRRFPADLESYFQHMIDSIPDIYLLETARSVWLATSVTQPQLLMVYSLLDDVADDLPRFLRRKKFSIIYGTEVRSRADQMRRRLDGRCRGLLEIIHDEEPCSHPFFEYKVDFLHRTRRGIAHREMRS</sequence>
<evidence type="ECO:0000313" key="4">
    <source>
        <dbReference type="EMBL" id="KAF1970693.1"/>
    </source>
</evidence>